<accession>A0A327KRL6</accession>
<name>A0A327KRL6_9BRAD</name>
<evidence type="ECO:0008006" key="3">
    <source>
        <dbReference type="Google" id="ProtNLM"/>
    </source>
</evidence>
<organism evidence="1 2">
    <name type="scientific">Rhodoplanes elegans</name>
    <dbReference type="NCBI Taxonomy" id="29408"/>
    <lineage>
        <taxon>Bacteria</taxon>
        <taxon>Pseudomonadati</taxon>
        <taxon>Pseudomonadota</taxon>
        <taxon>Alphaproteobacteria</taxon>
        <taxon>Hyphomicrobiales</taxon>
        <taxon>Nitrobacteraceae</taxon>
        <taxon>Rhodoplanes</taxon>
    </lineage>
</organism>
<proteinExistence type="predicted"/>
<dbReference type="EMBL" id="NPEU01000026">
    <property type="protein sequence ID" value="RAI41061.1"/>
    <property type="molecule type" value="Genomic_DNA"/>
</dbReference>
<comment type="caution">
    <text evidence="1">The sequence shown here is derived from an EMBL/GenBank/DDBJ whole genome shotgun (WGS) entry which is preliminary data.</text>
</comment>
<keyword evidence="2" id="KW-1185">Reference proteome</keyword>
<protein>
    <recommendedName>
        <fullName evidence="3">Alpha/beta hydrolase</fullName>
    </recommendedName>
</protein>
<evidence type="ECO:0000313" key="1">
    <source>
        <dbReference type="EMBL" id="RAI41061.1"/>
    </source>
</evidence>
<evidence type="ECO:0000313" key="2">
    <source>
        <dbReference type="Proteomes" id="UP000248863"/>
    </source>
</evidence>
<dbReference type="OrthoDB" id="7375665at2"/>
<dbReference type="Proteomes" id="UP000248863">
    <property type="component" value="Unassembled WGS sequence"/>
</dbReference>
<dbReference type="RefSeq" id="WP_111355777.1">
    <property type="nucleotide sequence ID" value="NZ_NHSK01000059.1"/>
</dbReference>
<dbReference type="AlphaFoldDB" id="A0A327KRL6"/>
<gene>
    <name evidence="1" type="ORF">CH338_04330</name>
</gene>
<reference evidence="1 2" key="1">
    <citation type="submission" date="2017-07" db="EMBL/GenBank/DDBJ databases">
        <title>Draft Genome Sequences of Select Purple Nonsulfur Bacteria.</title>
        <authorList>
            <person name="Lasarre B."/>
            <person name="Mckinlay J.B."/>
        </authorList>
    </citation>
    <scope>NUCLEOTIDE SEQUENCE [LARGE SCALE GENOMIC DNA]</scope>
    <source>
        <strain evidence="1 2">DSM 11907</strain>
    </source>
</reference>
<sequence>MQTLSTLAGVQVQRAAAFPEKFADNPVRSVALDTLQRRNAAIDAAFYDVGAITAEEAPQLAFWLAREGAIVLVPPSGQGTLQVFLDPEAFFAAGVPVAALAVAGVGSSALGAAAFARNVADVLEAPVAAVVSGYGLADVMTEALGGYFWFGTLNSIRHLFEPLDAATKLFTRSEHAAELSSGAMWARTSKDTRTVVALLSDPRFQPALLIGHSKGNLVISEALYALSCDQQALTAELARRLRIVTVSAKIGMPPPFRQVLDVIGQWDWFGALNSRPDLEADYTVPRAWHSTNPEFPMGLGIDVKAALRHVLPMFDQPRPAGKAAVPFFADLSQRATAALASATLHGRAGPVPTS</sequence>